<evidence type="ECO:0000256" key="1">
    <source>
        <dbReference type="SAM" id="Phobius"/>
    </source>
</evidence>
<reference evidence="2 3" key="1">
    <citation type="submission" date="2015-01" db="EMBL/GenBank/DDBJ databases">
        <title>The Genome Sequence of Capronia semiimmersa CBS27337.</title>
        <authorList>
            <consortium name="The Broad Institute Genomics Platform"/>
            <person name="Cuomo C."/>
            <person name="de Hoog S."/>
            <person name="Gorbushina A."/>
            <person name="Stielow B."/>
            <person name="Teixiera M."/>
            <person name="Abouelleil A."/>
            <person name="Chapman S.B."/>
            <person name="Priest M."/>
            <person name="Young S.K."/>
            <person name="Wortman J."/>
            <person name="Nusbaum C."/>
            <person name="Birren B."/>
        </authorList>
    </citation>
    <scope>NUCLEOTIDE SEQUENCE [LARGE SCALE GENOMIC DNA]</scope>
    <source>
        <strain evidence="2 3">CBS 27337</strain>
    </source>
</reference>
<keyword evidence="3" id="KW-1185">Reference proteome</keyword>
<proteinExistence type="predicted"/>
<feature type="transmembrane region" description="Helical" evidence="1">
    <location>
        <begin position="63"/>
        <end position="83"/>
    </location>
</feature>
<organism evidence="2 3">
    <name type="scientific">Phialophora macrospora</name>
    <dbReference type="NCBI Taxonomy" id="1851006"/>
    <lineage>
        <taxon>Eukaryota</taxon>
        <taxon>Fungi</taxon>
        <taxon>Dikarya</taxon>
        <taxon>Ascomycota</taxon>
        <taxon>Pezizomycotina</taxon>
        <taxon>Eurotiomycetes</taxon>
        <taxon>Chaetothyriomycetidae</taxon>
        <taxon>Chaetothyriales</taxon>
        <taxon>Herpotrichiellaceae</taxon>
        <taxon>Phialophora</taxon>
    </lineage>
</organism>
<gene>
    <name evidence="2" type="ORF">PV04_06058</name>
</gene>
<dbReference type="HOGENOM" id="CLU_1467965_0_0_1"/>
<name>A0A0D2FFD4_9EURO</name>
<keyword evidence="1" id="KW-0812">Transmembrane</keyword>
<evidence type="ECO:0000313" key="3">
    <source>
        <dbReference type="Proteomes" id="UP000054266"/>
    </source>
</evidence>
<evidence type="ECO:0000313" key="2">
    <source>
        <dbReference type="EMBL" id="KIW66763.1"/>
    </source>
</evidence>
<dbReference type="Proteomes" id="UP000054266">
    <property type="component" value="Unassembled WGS sequence"/>
</dbReference>
<keyword evidence="1" id="KW-1133">Transmembrane helix</keyword>
<keyword evidence="1" id="KW-0472">Membrane</keyword>
<dbReference type="EMBL" id="KN846959">
    <property type="protein sequence ID" value="KIW66763.1"/>
    <property type="molecule type" value="Genomic_DNA"/>
</dbReference>
<sequence>MKMPCLEQRTVVNEPTTTEAAPKCPFNVPQVHFVTGFANTGTLQTSETNGSQKQTVIRMGSSGLTILFVIGVLVGLGVCIWVIRRCTDSEDTRPRRQQQNWPGDGQAELGSIVRQARRQFEAREAGILPVKSAQHDSRLPKHNFYWLGSHQGLANKHQNLGVLGAEDWLWDEIGFVVSAGVART</sequence>
<dbReference type="AlphaFoldDB" id="A0A0D2FFD4"/>
<protein>
    <submittedName>
        <fullName evidence="2">Uncharacterized protein</fullName>
    </submittedName>
</protein>
<accession>A0A0D2FFD4</accession>